<keyword evidence="6" id="KW-0282">Flagellum</keyword>
<dbReference type="SUPFAM" id="SSF64518">
    <property type="entry name" value="Phase 1 flagellin"/>
    <property type="match status" value="1"/>
</dbReference>
<reference evidence="6 7" key="1">
    <citation type="submission" date="2024-03" db="EMBL/GenBank/DDBJ databases">
        <title>Novel species of the genus Variovorax.</title>
        <authorList>
            <person name="Liu Q."/>
            <person name="Xin Y.-H."/>
        </authorList>
    </citation>
    <scope>NUCLEOTIDE SEQUENCE [LARGE SCALE GENOMIC DNA]</scope>
    <source>
        <strain evidence="6 7">KACC 18501</strain>
    </source>
</reference>
<evidence type="ECO:0000313" key="6">
    <source>
        <dbReference type="EMBL" id="MEJ8826261.1"/>
    </source>
</evidence>
<keyword evidence="6" id="KW-0966">Cell projection</keyword>
<feature type="domain" description="Flagellin N-terminal" evidence="5">
    <location>
        <begin position="11"/>
        <end position="141"/>
    </location>
</feature>
<comment type="caution">
    <text evidence="6">The sequence shown here is derived from an EMBL/GenBank/DDBJ whole genome shotgun (WGS) entry which is preliminary data.</text>
</comment>
<sequence>MSITRLGTANTYDNAVQRLTTRQSQLARLQEQLTAGKKVLRPSDDPTGAAQAERAQTRMARVATDQRALEVQRNAVATAESTLGDAVGAVQDFRALAVQAGNTALTAADRASIAQQMTTLRDQILGYANEKDSNGQPLFGGLGSTAAPFVDTGGGVSYNGIAGQASTSAVAVPSTLDGHATWMNVPTGNGVFGIAQAPGTSTVYTDAGQVTDPAAITGDSYSLTFNVNAGVTTYDVVDTTTGLAVQSAQPYVDGHAIAFDGISLVAKGTPANGAALQLSPSTQTSLFGVLDSAIAGVRNATSSGVVAQNISQALVQIDAGLSRLQASRGTAGDLLNRVDDISGRQSDRSIQLEADRSRAEDLDVVKGLSDFQTQQTAYSAALGSYAQIQKQSLFNFIS</sequence>
<evidence type="ECO:0000259" key="5">
    <source>
        <dbReference type="Pfam" id="PF00669"/>
    </source>
</evidence>
<evidence type="ECO:0000256" key="2">
    <source>
        <dbReference type="ARBA" id="ARBA00004613"/>
    </source>
</evidence>
<name>A0ABU8W8A1_9BURK</name>
<dbReference type="InterPro" id="IPR013384">
    <property type="entry name" value="Flagell_FlgL"/>
</dbReference>
<dbReference type="PANTHER" id="PTHR42792">
    <property type="entry name" value="FLAGELLIN"/>
    <property type="match status" value="1"/>
</dbReference>
<gene>
    <name evidence="6" type="primary">flgL</name>
    <name evidence="6" type="ORF">WKW80_30280</name>
</gene>
<dbReference type="InterPro" id="IPR001029">
    <property type="entry name" value="Flagellin_N"/>
</dbReference>
<dbReference type="RefSeq" id="WP_340367299.1">
    <property type="nucleotide sequence ID" value="NZ_JBBKZV010000031.1"/>
</dbReference>
<comment type="subcellular location">
    <subcellularLocation>
        <location evidence="1">Bacterial flagellum</location>
    </subcellularLocation>
    <subcellularLocation>
        <location evidence="2">Secreted</location>
    </subcellularLocation>
</comment>
<dbReference type="EMBL" id="JBBKZV010000031">
    <property type="protein sequence ID" value="MEJ8826261.1"/>
    <property type="molecule type" value="Genomic_DNA"/>
</dbReference>
<keyword evidence="4" id="KW-0975">Bacterial flagellum</keyword>
<accession>A0ABU8W8A1</accession>
<dbReference type="Pfam" id="PF00669">
    <property type="entry name" value="Flagellin_N"/>
    <property type="match status" value="1"/>
</dbReference>
<evidence type="ECO:0000256" key="1">
    <source>
        <dbReference type="ARBA" id="ARBA00004365"/>
    </source>
</evidence>
<comment type="similarity">
    <text evidence="3">Belongs to the bacterial flagellin family.</text>
</comment>
<evidence type="ECO:0000256" key="3">
    <source>
        <dbReference type="ARBA" id="ARBA00005709"/>
    </source>
</evidence>
<dbReference type="Proteomes" id="UP001363010">
    <property type="component" value="Unassembled WGS sequence"/>
</dbReference>
<dbReference type="NCBIfam" id="TIGR02550">
    <property type="entry name" value="flagell_flgL"/>
    <property type="match status" value="1"/>
</dbReference>
<keyword evidence="7" id="KW-1185">Reference proteome</keyword>
<evidence type="ECO:0000256" key="4">
    <source>
        <dbReference type="ARBA" id="ARBA00023143"/>
    </source>
</evidence>
<dbReference type="Gene3D" id="1.20.1330.10">
    <property type="entry name" value="f41 fragment of flagellin, N-terminal domain"/>
    <property type="match status" value="1"/>
</dbReference>
<dbReference type="PANTHER" id="PTHR42792:SF1">
    <property type="entry name" value="FLAGELLAR HOOK-ASSOCIATED PROTEIN 3"/>
    <property type="match status" value="1"/>
</dbReference>
<keyword evidence="6" id="KW-0969">Cilium</keyword>
<protein>
    <submittedName>
        <fullName evidence="6">Flagellar hook-associated protein FlgL</fullName>
    </submittedName>
</protein>
<proteinExistence type="inferred from homology"/>
<organism evidence="6 7">
    <name type="scientific">Variovorax humicola</name>
    <dbReference type="NCBI Taxonomy" id="1769758"/>
    <lineage>
        <taxon>Bacteria</taxon>
        <taxon>Pseudomonadati</taxon>
        <taxon>Pseudomonadota</taxon>
        <taxon>Betaproteobacteria</taxon>
        <taxon>Burkholderiales</taxon>
        <taxon>Comamonadaceae</taxon>
        <taxon>Variovorax</taxon>
    </lineage>
</organism>
<evidence type="ECO:0000313" key="7">
    <source>
        <dbReference type="Proteomes" id="UP001363010"/>
    </source>
</evidence>
<dbReference type="InterPro" id="IPR001492">
    <property type="entry name" value="Flagellin"/>
</dbReference>